<name>A0ABP6SSW4_9ACTN</name>
<protein>
    <submittedName>
        <fullName evidence="1">Uncharacterized protein</fullName>
    </submittedName>
</protein>
<dbReference type="EMBL" id="BAAAYN010000005">
    <property type="protein sequence ID" value="GAA3383262.1"/>
    <property type="molecule type" value="Genomic_DNA"/>
</dbReference>
<accession>A0ABP6SSW4</accession>
<sequence length="82" mass="8582">MYTGSLDLVQAANELRELGEEIAGLWKVLVFAQEVNRTAPGTPPEIAAQTIGGQLVVSAVSITFDPTLPCPVNAQSTTVVDA</sequence>
<comment type="caution">
    <text evidence="1">The sequence shown here is derived from an EMBL/GenBank/DDBJ whole genome shotgun (WGS) entry which is preliminary data.</text>
</comment>
<keyword evidence="2" id="KW-1185">Reference proteome</keyword>
<proteinExistence type="predicted"/>
<evidence type="ECO:0000313" key="2">
    <source>
        <dbReference type="Proteomes" id="UP001501676"/>
    </source>
</evidence>
<dbReference type="Proteomes" id="UP001501676">
    <property type="component" value="Unassembled WGS sequence"/>
</dbReference>
<reference evidence="2" key="1">
    <citation type="journal article" date="2019" name="Int. J. Syst. Evol. Microbiol.">
        <title>The Global Catalogue of Microorganisms (GCM) 10K type strain sequencing project: providing services to taxonomists for standard genome sequencing and annotation.</title>
        <authorList>
            <consortium name="The Broad Institute Genomics Platform"/>
            <consortium name="The Broad Institute Genome Sequencing Center for Infectious Disease"/>
            <person name="Wu L."/>
            <person name="Ma J."/>
        </authorList>
    </citation>
    <scope>NUCLEOTIDE SEQUENCE [LARGE SCALE GENOMIC DNA]</scope>
    <source>
        <strain evidence="2">JCM 9458</strain>
    </source>
</reference>
<evidence type="ECO:0000313" key="1">
    <source>
        <dbReference type="EMBL" id="GAA3383262.1"/>
    </source>
</evidence>
<gene>
    <name evidence="1" type="ORF">GCM10020369_08450</name>
</gene>
<organism evidence="1 2">
    <name type="scientific">Cryptosporangium minutisporangium</name>
    <dbReference type="NCBI Taxonomy" id="113569"/>
    <lineage>
        <taxon>Bacteria</taxon>
        <taxon>Bacillati</taxon>
        <taxon>Actinomycetota</taxon>
        <taxon>Actinomycetes</taxon>
        <taxon>Cryptosporangiales</taxon>
        <taxon>Cryptosporangiaceae</taxon>
        <taxon>Cryptosporangium</taxon>
    </lineage>
</organism>